<dbReference type="GeneID" id="64670381"/>
<accession>A0AAD4DRD0</accession>
<evidence type="ECO:0000313" key="5">
    <source>
        <dbReference type="Proteomes" id="UP001195769"/>
    </source>
</evidence>
<keyword evidence="2" id="KW-0677">Repeat</keyword>
<protein>
    <submittedName>
        <fullName evidence="4">WD40-repeat-containing domain protein</fullName>
    </submittedName>
</protein>
<comment type="caution">
    <text evidence="4">The sequence shown here is derived from an EMBL/GenBank/DDBJ whole genome shotgun (WGS) entry which is preliminary data.</text>
</comment>
<dbReference type="Gene3D" id="2.130.10.10">
    <property type="entry name" value="YVTN repeat-like/Quinoprotein amine dehydrogenase"/>
    <property type="match status" value="2"/>
</dbReference>
<evidence type="ECO:0000256" key="2">
    <source>
        <dbReference type="ARBA" id="ARBA00022737"/>
    </source>
</evidence>
<dbReference type="PRINTS" id="PR00320">
    <property type="entry name" value="GPROTEINBRPT"/>
</dbReference>
<keyword evidence="1 3" id="KW-0853">WD repeat</keyword>
<keyword evidence="5" id="KW-1185">Reference proteome</keyword>
<name>A0AAD4DRD0_9AGAM</name>
<dbReference type="InterPro" id="IPR001680">
    <property type="entry name" value="WD40_rpt"/>
</dbReference>
<dbReference type="PANTHER" id="PTHR19848:SF8">
    <property type="entry name" value="F-BOX AND WD REPEAT DOMAIN CONTAINING 7"/>
    <property type="match status" value="1"/>
</dbReference>
<dbReference type="SMART" id="SM00320">
    <property type="entry name" value="WD40"/>
    <property type="match status" value="3"/>
</dbReference>
<feature type="repeat" description="WD" evidence="3">
    <location>
        <begin position="38"/>
        <end position="79"/>
    </location>
</feature>
<evidence type="ECO:0000256" key="3">
    <source>
        <dbReference type="PROSITE-ProRule" id="PRU00221"/>
    </source>
</evidence>
<dbReference type="RefSeq" id="XP_041218126.1">
    <property type="nucleotide sequence ID" value="XM_041376083.1"/>
</dbReference>
<dbReference type="EMBL" id="JABBWK010000127">
    <property type="protein sequence ID" value="KAG1891650.1"/>
    <property type="molecule type" value="Genomic_DNA"/>
</dbReference>
<dbReference type="InterPro" id="IPR015943">
    <property type="entry name" value="WD40/YVTN_repeat-like_dom_sf"/>
</dbReference>
<dbReference type="Proteomes" id="UP001195769">
    <property type="component" value="Unassembled WGS sequence"/>
</dbReference>
<feature type="repeat" description="WD" evidence="3">
    <location>
        <begin position="81"/>
        <end position="112"/>
    </location>
</feature>
<dbReference type="PANTHER" id="PTHR19848">
    <property type="entry name" value="WD40 REPEAT PROTEIN"/>
    <property type="match status" value="1"/>
</dbReference>
<dbReference type="PROSITE" id="PS50082">
    <property type="entry name" value="WD_REPEATS_2"/>
    <property type="match status" value="3"/>
</dbReference>
<reference evidence="4" key="1">
    <citation type="journal article" date="2020" name="New Phytol.">
        <title>Comparative genomics reveals dynamic genome evolution in host specialist ectomycorrhizal fungi.</title>
        <authorList>
            <person name="Lofgren L.A."/>
            <person name="Nguyen N.H."/>
            <person name="Vilgalys R."/>
            <person name="Ruytinx J."/>
            <person name="Liao H.L."/>
            <person name="Branco S."/>
            <person name="Kuo A."/>
            <person name="LaButti K."/>
            <person name="Lipzen A."/>
            <person name="Andreopoulos W."/>
            <person name="Pangilinan J."/>
            <person name="Riley R."/>
            <person name="Hundley H."/>
            <person name="Na H."/>
            <person name="Barry K."/>
            <person name="Grigoriev I.V."/>
            <person name="Stajich J.E."/>
            <person name="Kennedy P.G."/>
        </authorList>
    </citation>
    <scope>NUCLEOTIDE SEQUENCE</scope>
    <source>
        <strain evidence="4">FC203</strain>
    </source>
</reference>
<dbReference type="AlphaFoldDB" id="A0AAD4DRD0"/>
<evidence type="ECO:0000256" key="1">
    <source>
        <dbReference type="ARBA" id="ARBA00022574"/>
    </source>
</evidence>
<organism evidence="4 5">
    <name type="scientific">Suillus fuscotomentosus</name>
    <dbReference type="NCBI Taxonomy" id="1912939"/>
    <lineage>
        <taxon>Eukaryota</taxon>
        <taxon>Fungi</taxon>
        <taxon>Dikarya</taxon>
        <taxon>Basidiomycota</taxon>
        <taxon>Agaricomycotina</taxon>
        <taxon>Agaricomycetes</taxon>
        <taxon>Agaricomycetidae</taxon>
        <taxon>Boletales</taxon>
        <taxon>Suillineae</taxon>
        <taxon>Suillaceae</taxon>
        <taxon>Suillus</taxon>
    </lineage>
</organism>
<dbReference type="InterPro" id="IPR036322">
    <property type="entry name" value="WD40_repeat_dom_sf"/>
</dbReference>
<dbReference type="Pfam" id="PF00400">
    <property type="entry name" value="WD40"/>
    <property type="match status" value="3"/>
</dbReference>
<feature type="repeat" description="WD" evidence="3">
    <location>
        <begin position="1"/>
        <end position="36"/>
    </location>
</feature>
<sequence>MIRTVSFSPDGTRIVSGSDDQTIRLWDAGTGQPVGEPLKGHTGLIRTVSFSPDGTRIVSGSDDQTIRLWDAGTGKSVGKPLEGHTSWITSVLFSPDGNRIISCSRDGTVRVWYAVIEDSLQDHAEEDHSPSSPRIRHLTAAISTPNTANDDFISFSSDSTHALRNTTELLACTPHDDRRSTFALLGDDGWMMGPNRRLLFWVPHASRELFYNPWTALVIPGGGVELDLSRMAHGTRWKHCYE</sequence>
<dbReference type="PROSITE" id="PS50294">
    <property type="entry name" value="WD_REPEATS_REGION"/>
    <property type="match status" value="3"/>
</dbReference>
<gene>
    <name evidence="4" type="ORF">F5891DRAFT_964300</name>
</gene>
<proteinExistence type="predicted"/>
<evidence type="ECO:0000313" key="4">
    <source>
        <dbReference type="EMBL" id="KAG1891650.1"/>
    </source>
</evidence>
<dbReference type="InterPro" id="IPR020472">
    <property type="entry name" value="WD40_PAC1"/>
</dbReference>
<dbReference type="SUPFAM" id="SSF50978">
    <property type="entry name" value="WD40 repeat-like"/>
    <property type="match status" value="1"/>
</dbReference>